<dbReference type="PANTHER" id="PTHR12400:SF21">
    <property type="entry name" value="KINASE"/>
    <property type="match status" value="1"/>
</dbReference>
<comment type="similarity">
    <text evidence="1 4">Belongs to the inositol phosphokinase (IPK) family.</text>
</comment>
<dbReference type="GO" id="GO:0032958">
    <property type="term" value="P:inositol phosphate biosynthetic process"/>
    <property type="evidence" value="ECO:0007669"/>
    <property type="project" value="InterPro"/>
</dbReference>
<organism evidence="6 7">
    <name type="scientific">Clytia hemisphaerica</name>
    <dbReference type="NCBI Taxonomy" id="252671"/>
    <lineage>
        <taxon>Eukaryota</taxon>
        <taxon>Metazoa</taxon>
        <taxon>Cnidaria</taxon>
        <taxon>Hydrozoa</taxon>
        <taxon>Hydroidolina</taxon>
        <taxon>Leptothecata</taxon>
        <taxon>Obeliida</taxon>
        <taxon>Clytiidae</taxon>
        <taxon>Clytia</taxon>
    </lineage>
</organism>
<dbReference type="PANTHER" id="PTHR12400">
    <property type="entry name" value="INOSITOL POLYPHOSPHATE KINASE"/>
    <property type="match status" value="1"/>
</dbReference>
<evidence type="ECO:0000313" key="6">
    <source>
        <dbReference type="EnsemblMetazoa" id="CLYHEMP000840.1"/>
    </source>
</evidence>
<dbReference type="InterPro" id="IPR005522">
    <property type="entry name" value="IPK"/>
</dbReference>
<keyword evidence="5" id="KW-0175">Coiled coil</keyword>
<keyword evidence="7" id="KW-1185">Reference proteome</keyword>
<protein>
    <recommendedName>
        <fullName evidence="4">Kinase</fullName>
        <ecNumber evidence="4">2.7.-.-</ecNumber>
    </recommendedName>
</protein>
<evidence type="ECO:0000256" key="5">
    <source>
        <dbReference type="SAM" id="Coils"/>
    </source>
</evidence>
<dbReference type="GO" id="GO:0005737">
    <property type="term" value="C:cytoplasm"/>
    <property type="evidence" value="ECO:0007669"/>
    <property type="project" value="TreeGrafter"/>
</dbReference>
<dbReference type="GO" id="GO:0005634">
    <property type="term" value="C:nucleus"/>
    <property type="evidence" value="ECO:0007669"/>
    <property type="project" value="TreeGrafter"/>
</dbReference>
<dbReference type="Gene3D" id="3.30.470.160">
    <property type="entry name" value="Inositol polyphosphate kinase"/>
    <property type="match status" value="1"/>
</dbReference>
<dbReference type="GO" id="GO:0000828">
    <property type="term" value="F:inositol hexakisphosphate kinase activity"/>
    <property type="evidence" value="ECO:0007669"/>
    <property type="project" value="TreeGrafter"/>
</dbReference>
<sequence>MAKAAVHDEIYRELDHGCKIVQLTLYKHQVSGHHVFLMYDENKLLKHLNEDEQYIYEGFPEYLKKFIPKFYGIVKVVCHKAEDGEILCFALPKDCSYLKDNDRFQNWLTGMQLIKNQSFTNVFTTIEDDKEDLKIKERVMKQLQRSIEDKKSEKFMLLEDVSRKFKFPCAIDLKMGTRGFGDREGTEKQKRKQRKADSTTALSLGVRMSGMQVYQPCSEEYFTVNKLEGRKFKDEDFVKALKRFVYNGSHHRVELLGPYIERLEKLLYNIEKADCFRFYCSSLLLMYDGDTSMKSPHVEVRMIDFAHCVLKHDELNTHKGPDKGYIKGLQNTIDIFKNIRNSFEKTSPR</sequence>
<dbReference type="AlphaFoldDB" id="A0A7M5UGN7"/>
<reference evidence="6" key="1">
    <citation type="submission" date="2021-01" db="UniProtKB">
        <authorList>
            <consortium name="EnsemblMetazoa"/>
        </authorList>
    </citation>
    <scope>IDENTIFICATION</scope>
</reference>
<dbReference type="Pfam" id="PF03770">
    <property type="entry name" value="IPK"/>
    <property type="match status" value="1"/>
</dbReference>
<dbReference type="SUPFAM" id="SSF56104">
    <property type="entry name" value="SAICAR synthase-like"/>
    <property type="match status" value="1"/>
</dbReference>
<keyword evidence="2 4" id="KW-0808">Transferase</keyword>
<dbReference type="InterPro" id="IPR038286">
    <property type="entry name" value="IPK_sf"/>
</dbReference>
<keyword evidence="3 4" id="KW-0418">Kinase</keyword>
<dbReference type="EC" id="2.7.-.-" evidence="4"/>
<evidence type="ECO:0000256" key="2">
    <source>
        <dbReference type="ARBA" id="ARBA00022679"/>
    </source>
</evidence>
<dbReference type="Proteomes" id="UP000594262">
    <property type="component" value="Unplaced"/>
</dbReference>
<dbReference type="RefSeq" id="XP_066922003.1">
    <property type="nucleotide sequence ID" value="XM_067065902.1"/>
</dbReference>
<dbReference type="GeneID" id="136809377"/>
<evidence type="ECO:0000256" key="1">
    <source>
        <dbReference type="ARBA" id="ARBA00007374"/>
    </source>
</evidence>
<evidence type="ECO:0000256" key="3">
    <source>
        <dbReference type="ARBA" id="ARBA00022777"/>
    </source>
</evidence>
<proteinExistence type="inferred from homology"/>
<evidence type="ECO:0000313" key="7">
    <source>
        <dbReference type="Proteomes" id="UP000594262"/>
    </source>
</evidence>
<dbReference type="EnsemblMetazoa" id="CLYHEMT000840.1">
    <property type="protein sequence ID" value="CLYHEMP000840.1"/>
    <property type="gene ID" value="CLYHEMG000840"/>
</dbReference>
<evidence type="ECO:0000256" key="4">
    <source>
        <dbReference type="RuleBase" id="RU363090"/>
    </source>
</evidence>
<name>A0A7M5UGN7_9CNID</name>
<feature type="coiled-coil region" evidence="5">
    <location>
        <begin position="126"/>
        <end position="153"/>
    </location>
</feature>
<dbReference type="OrthoDB" id="2573163at2759"/>
<accession>A0A7M5UGN7</accession>
<dbReference type="GO" id="GO:0046854">
    <property type="term" value="P:phosphatidylinositol phosphate biosynthetic process"/>
    <property type="evidence" value="ECO:0007669"/>
    <property type="project" value="TreeGrafter"/>
</dbReference>